<comment type="similarity">
    <text evidence="1 6">Belongs to the sigma-70 factor family. ECF subfamily.</text>
</comment>
<dbReference type="InterPro" id="IPR014284">
    <property type="entry name" value="RNA_pol_sigma-70_dom"/>
</dbReference>
<protein>
    <recommendedName>
        <fullName evidence="6">RNA polymerase sigma factor</fullName>
    </recommendedName>
</protein>
<keyword evidence="3 6" id="KW-0731">Sigma factor</keyword>
<dbReference type="InterPro" id="IPR036388">
    <property type="entry name" value="WH-like_DNA-bd_sf"/>
</dbReference>
<dbReference type="Gene3D" id="1.10.10.10">
    <property type="entry name" value="Winged helix-like DNA-binding domain superfamily/Winged helix DNA-binding domain"/>
    <property type="match status" value="1"/>
</dbReference>
<dbReference type="PROSITE" id="PS01063">
    <property type="entry name" value="SIGMA70_ECF"/>
    <property type="match status" value="1"/>
</dbReference>
<dbReference type="InterPro" id="IPR007627">
    <property type="entry name" value="RNA_pol_sigma70_r2"/>
</dbReference>
<dbReference type="Pfam" id="PF04542">
    <property type="entry name" value="Sigma70_r2"/>
    <property type="match status" value="1"/>
</dbReference>
<gene>
    <name evidence="10" type="ORF">D3W54_02770</name>
</gene>
<dbReference type="NCBIfam" id="TIGR02937">
    <property type="entry name" value="sigma70-ECF"/>
    <property type="match status" value="1"/>
</dbReference>
<dbReference type="Proteomes" id="UP000427842">
    <property type="component" value="Unassembled WGS sequence"/>
</dbReference>
<evidence type="ECO:0000259" key="8">
    <source>
        <dbReference type="Pfam" id="PF04542"/>
    </source>
</evidence>
<evidence type="ECO:0000256" key="1">
    <source>
        <dbReference type="ARBA" id="ARBA00010641"/>
    </source>
</evidence>
<feature type="domain" description="RNA polymerase sigma-70 region 2" evidence="8">
    <location>
        <begin position="7"/>
        <end position="71"/>
    </location>
</feature>
<dbReference type="InterPro" id="IPR013324">
    <property type="entry name" value="RNA_pol_sigma_r3/r4-like"/>
</dbReference>
<dbReference type="Gene3D" id="1.10.1740.10">
    <property type="match status" value="1"/>
</dbReference>
<feature type="compositionally biased region" description="Basic and acidic residues" evidence="7">
    <location>
        <begin position="73"/>
        <end position="88"/>
    </location>
</feature>
<dbReference type="SUPFAM" id="SSF88659">
    <property type="entry name" value="Sigma3 and sigma4 domains of RNA polymerase sigma factors"/>
    <property type="match status" value="1"/>
</dbReference>
<organism evidence="10 11">
    <name type="scientific">Komagataeibacter medellinensis</name>
    <dbReference type="NCBI Taxonomy" id="1177712"/>
    <lineage>
        <taxon>Bacteria</taxon>
        <taxon>Pseudomonadati</taxon>
        <taxon>Pseudomonadota</taxon>
        <taxon>Alphaproteobacteria</taxon>
        <taxon>Acetobacterales</taxon>
        <taxon>Acetobacteraceae</taxon>
        <taxon>Komagataeibacter</taxon>
    </lineage>
</organism>
<dbReference type="CDD" id="cd06171">
    <property type="entry name" value="Sigma70_r4"/>
    <property type="match status" value="1"/>
</dbReference>
<dbReference type="EMBL" id="QYAZ01000001">
    <property type="protein sequence ID" value="KAB8125164.1"/>
    <property type="molecule type" value="Genomic_DNA"/>
</dbReference>
<evidence type="ECO:0000256" key="6">
    <source>
        <dbReference type="RuleBase" id="RU000716"/>
    </source>
</evidence>
<sequence length="165" mass="18121">MHGEMLSLLPQLRGFARFLTGQAAAADDLVQETVLRALGALEQFTPGSSMKAWLYTIARNLFYEQARHRRRERDVMSDYARRPDRLDQESGNAEGEADALRDLDGAIWQLSPLLREALVLVGVQEMTYAEAAAVCGVTVGTIKARVSRARAQIVDYMGPGGPGGR</sequence>
<evidence type="ECO:0000313" key="10">
    <source>
        <dbReference type="EMBL" id="KAB8125164.1"/>
    </source>
</evidence>
<keyword evidence="2 6" id="KW-0805">Transcription regulation</keyword>
<name>A0ABQ6VY85_9PROT</name>
<reference evidence="10 11" key="1">
    <citation type="submission" date="2018-09" db="EMBL/GenBank/DDBJ databases">
        <title>Genome sequence and characterization of the bcs clusters for the production of nanocellulose from the low pH resistant strain Komagataeibacter medellinensis ID13488.</title>
        <authorList>
            <person name="Hernandez-Arriaga A.M."/>
            <person name="Del Cerro C."/>
            <person name="Urbina L."/>
            <person name="Eceiza A."/>
            <person name="Retegi A."/>
            <person name="Prieto M.A."/>
        </authorList>
    </citation>
    <scope>NUCLEOTIDE SEQUENCE [LARGE SCALE GENOMIC DNA]</scope>
    <source>
        <strain evidence="10 11">ID13488</strain>
    </source>
</reference>
<evidence type="ECO:0000256" key="7">
    <source>
        <dbReference type="SAM" id="MobiDB-lite"/>
    </source>
</evidence>
<evidence type="ECO:0000256" key="5">
    <source>
        <dbReference type="ARBA" id="ARBA00023163"/>
    </source>
</evidence>
<keyword evidence="11" id="KW-1185">Reference proteome</keyword>
<proteinExistence type="inferred from homology"/>
<evidence type="ECO:0000259" key="9">
    <source>
        <dbReference type="Pfam" id="PF08281"/>
    </source>
</evidence>
<evidence type="ECO:0000256" key="2">
    <source>
        <dbReference type="ARBA" id="ARBA00023015"/>
    </source>
</evidence>
<comment type="caution">
    <text evidence="10">The sequence shown here is derived from an EMBL/GenBank/DDBJ whole genome shotgun (WGS) entry which is preliminary data.</text>
</comment>
<dbReference type="InterPro" id="IPR013325">
    <property type="entry name" value="RNA_pol_sigma_r2"/>
</dbReference>
<dbReference type="InterPro" id="IPR000838">
    <property type="entry name" value="RNA_pol_sigma70_ECF_CS"/>
</dbReference>
<keyword evidence="5 6" id="KW-0804">Transcription</keyword>
<dbReference type="PANTHER" id="PTHR43133:SF25">
    <property type="entry name" value="RNA POLYMERASE SIGMA FACTOR RFAY-RELATED"/>
    <property type="match status" value="1"/>
</dbReference>
<evidence type="ECO:0000313" key="11">
    <source>
        <dbReference type="Proteomes" id="UP000427842"/>
    </source>
</evidence>
<feature type="region of interest" description="Disordered" evidence="7">
    <location>
        <begin position="73"/>
        <end position="95"/>
    </location>
</feature>
<dbReference type="Pfam" id="PF08281">
    <property type="entry name" value="Sigma70_r4_2"/>
    <property type="match status" value="1"/>
</dbReference>
<feature type="domain" description="RNA polymerase sigma factor 70 region 4 type 2" evidence="9">
    <location>
        <begin position="101"/>
        <end position="152"/>
    </location>
</feature>
<evidence type="ECO:0000256" key="4">
    <source>
        <dbReference type="ARBA" id="ARBA00023125"/>
    </source>
</evidence>
<dbReference type="InterPro" id="IPR039425">
    <property type="entry name" value="RNA_pol_sigma-70-like"/>
</dbReference>
<keyword evidence="4 6" id="KW-0238">DNA-binding</keyword>
<accession>A0ABQ6VY85</accession>
<evidence type="ECO:0000256" key="3">
    <source>
        <dbReference type="ARBA" id="ARBA00023082"/>
    </source>
</evidence>
<dbReference type="PANTHER" id="PTHR43133">
    <property type="entry name" value="RNA POLYMERASE ECF-TYPE SIGMA FACTO"/>
    <property type="match status" value="1"/>
</dbReference>
<dbReference type="SUPFAM" id="SSF88946">
    <property type="entry name" value="Sigma2 domain of RNA polymerase sigma factors"/>
    <property type="match status" value="1"/>
</dbReference>
<dbReference type="InterPro" id="IPR013249">
    <property type="entry name" value="RNA_pol_sigma70_r4_t2"/>
</dbReference>